<evidence type="ECO:0008006" key="4">
    <source>
        <dbReference type="Google" id="ProtNLM"/>
    </source>
</evidence>
<dbReference type="AlphaFoldDB" id="A0A9W5B8B8"/>
<protein>
    <recommendedName>
        <fullName evidence="4">Helix-turn-helix domain-containing protein</fullName>
    </recommendedName>
</protein>
<feature type="region of interest" description="Disordered" evidence="1">
    <location>
        <begin position="124"/>
        <end position="160"/>
    </location>
</feature>
<keyword evidence="3" id="KW-1185">Reference proteome</keyword>
<evidence type="ECO:0000313" key="2">
    <source>
        <dbReference type="EMBL" id="CUX03738.1"/>
    </source>
</evidence>
<name>A0A9W5B8B8_9HYPH</name>
<evidence type="ECO:0000313" key="3">
    <source>
        <dbReference type="Proteomes" id="UP000191933"/>
    </source>
</evidence>
<dbReference type="RefSeq" id="WP_080823845.1">
    <property type="nucleotide sequence ID" value="NZ_LT009721.1"/>
</dbReference>
<comment type="caution">
    <text evidence="2">The sequence shown here is derived from an EMBL/GenBank/DDBJ whole genome shotgun (WGS) entry which is preliminary data.</text>
</comment>
<proteinExistence type="predicted"/>
<organism evidence="2 3">
    <name type="scientific">Agrobacterium genomosp. 2 str. CFBP 5494</name>
    <dbReference type="NCBI Taxonomy" id="1183436"/>
    <lineage>
        <taxon>Bacteria</taxon>
        <taxon>Pseudomonadati</taxon>
        <taxon>Pseudomonadota</taxon>
        <taxon>Alphaproteobacteria</taxon>
        <taxon>Hyphomicrobiales</taxon>
        <taxon>Rhizobiaceae</taxon>
        <taxon>Rhizobium/Agrobacterium group</taxon>
        <taxon>Agrobacterium</taxon>
        <taxon>Agrobacterium tumefaciens complex</taxon>
    </lineage>
</organism>
<dbReference type="EMBL" id="FBVY01000048">
    <property type="protein sequence ID" value="CUX03738.1"/>
    <property type="molecule type" value="Genomic_DNA"/>
</dbReference>
<sequence length="393" mass="45244">MWRWRWAIGNSDLPATTRDVLRVLSEFMNREGDRCFPPIGDLVEKSGRDRKTIRIHLRAAEEKGWLRVESAGMKGQKWRQKKYVARWPDGYSHPELLQQGGGVMPSPYDDAGAGEVGELRPEAGGAAPHKLGAERPLYNNSPLTSPINSPERGAGERALTPTERKRINREFERWKPTWPRHEDYSRDEAKAEWDKLADADRRDCIRLTPSYLRWIEGRVKPYSPAIFLRKKAWKELPPASGPVAKVPAKSFSNLWMATWLEMLLTASNQPIRLAPVEKIMVDTGQKSADEIRRNKLVDYCASVVEGMLFAARRREPWRCSTFLEPISERFQWVAPDSDLLAAWKRLHERRCWPWFSWVPPMGMRFPPVDPEETNLDTAVEAAITEFETQISKV</sequence>
<reference evidence="2 3" key="1">
    <citation type="submission" date="2016-01" db="EMBL/GenBank/DDBJ databases">
        <authorList>
            <person name="Regsiter A."/>
            <person name="william w."/>
        </authorList>
    </citation>
    <scope>NUCLEOTIDE SEQUENCE [LARGE SCALE GENOMIC DNA]</scope>
    <source>
        <strain evidence="2 3">CFBP 5494</strain>
    </source>
</reference>
<accession>A0A9W5B8B8</accession>
<dbReference type="Pfam" id="PF13730">
    <property type="entry name" value="HTH_36"/>
    <property type="match status" value="1"/>
</dbReference>
<gene>
    <name evidence="2" type="ORF">AGR2A_pb20054</name>
</gene>
<evidence type="ECO:0000256" key="1">
    <source>
        <dbReference type="SAM" id="MobiDB-lite"/>
    </source>
</evidence>
<feature type="compositionally biased region" description="Polar residues" evidence="1">
    <location>
        <begin position="138"/>
        <end position="148"/>
    </location>
</feature>
<dbReference type="Proteomes" id="UP000191933">
    <property type="component" value="Unassembled WGS sequence"/>
</dbReference>